<feature type="transmembrane region" description="Helical" evidence="1">
    <location>
        <begin position="88"/>
        <end position="110"/>
    </location>
</feature>
<gene>
    <name evidence="3" type="ORF">FGU65_06040</name>
</gene>
<keyword evidence="4" id="KW-1185">Reference proteome</keyword>
<accession>A0ABT8M948</accession>
<protein>
    <recommendedName>
        <fullName evidence="2">EamA domain-containing protein</fullName>
    </recommendedName>
</protein>
<evidence type="ECO:0000313" key="4">
    <source>
        <dbReference type="Proteomes" id="UP001168338"/>
    </source>
</evidence>
<dbReference type="RefSeq" id="WP_301663555.1">
    <property type="nucleotide sequence ID" value="NZ_VCYH01000003.1"/>
</dbReference>
<evidence type="ECO:0000313" key="3">
    <source>
        <dbReference type="EMBL" id="MDN7024452.1"/>
    </source>
</evidence>
<name>A0ABT8M948_9EURY</name>
<comment type="caution">
    <text evidence="3">The sequence shown here is derived from an EMBL/GenBank/DDBJ whole genome shotgun (WGS) entry which is preliminary data.</text>
</comment>
<feature type="transmembrane region" description="Helical" evidence="1">
    <location>
        <begin position="182"/>
        <end position="201"/>
    </location>
</feature>
<proteinExistence type="predicted"/>
<dbReference type="InterPro" id="IPR000620">
    <property type="entry name" value="EamA_dom"/>
</dbReference>
<reference evidence="3" key="1">
    <citation type="submission" date="2019-05" db="EMBL/GenBank/DDBJ databases">
        <title>Methanoculleus sp. FWC-SCC1, a methanogenic archaeon isolated from deep marine cold seep.</title>
        <authorList>
            <person name="Chen Y.-W."/>
            <person name="Chen S.-C."/>
            <person name="Teng N.-H."/>
            <person name="Lai M.-C."/>
        </authorList>
    </citation>
    <scope>NUCLEOTIDE SEQUENCE</scope>
    <source>
        <strain evidence="3">FWC-SCC1</strain>
    </source>
</reference>
<keyword evidence="1" id="KW-1133">Transmembrane helix</keyword>
<dbReference type="SUPFAM" id="SSF103481">
    <property type="entry name" value="Multidrug resistance efflux transporter EmrE"/>
    <property type="match status" value="1"/>
</dbReference>
<dbReference type="Gene3D" id="1.10.3730.20">
    <property type="match status" value="1"/>
</dbReference>
<feature type="transmembrane region" description="Helical" evidence="1">
    <location>
        <begin position="116"/>
        <end position="132"/>
    </location>
</feature>
<dbReference type="EMBL" id="VCYH01000003">
    <property type="protein sequence ID" value="MDN7024452.1"/>
    <property type="molecule type" value="Genomic_DNA"/>
</dbReference>
<dbReference type="Proteomes" id="UP001168338">
    <property type="component" value="Unassembled WGS sequence"/>
</dbReference>
<feature type="transmembrane region" description="Helical" evidence="1">
    <location>
        <begin position="270"/>
        <end position="287"/>
    </location>
</feature>
<feature type="transmembrane region" description="Helical" evidence="1">
    <location>
        <begin position="28"/>
        <end position="51"/>
    </location>
</feature>
<evidence type="ECO:0000259" key="2">
    <source>
        <dbReference type="Pfam" id="PF00892"/>
    </source>
</evidence>
<feature type="domain" description="EamA" evidence="2">
    <location>
        <begin position="2"/>
        <end position="133"/>
    </location>
</feature>
<feature type="transmembrane region" description="Helical" evidence="1">
    <location>
        <begin position="152"/>
        <end position="170"/>
    </location>
</feature>
<dbReference type="Pfam" id="PF00892">
    <property type="entry name" value="EamA"/>
    <property type="match status" value="1"/>
</dbReference>
<sequence>MLWIAFAVAGATLDAAYSILVKRYVGDIGAVTFAAGTFLCSGTLLLAASAAMGTPTLGDMFYPAVLTSAGVNTLAATLYYRALQTTDISLAVPMIAFTPLFLIVTSAVMLGEFPDTFGLIGIASVAAGAYVLTMTGKPAGLLDPFRKMRSDAGILAMLAVAFLFSIGANADKLALLNSDPLFGTACILTVMGVVLGIAARNRGEREERARQPLAVRPLLITGAVLAAGAVSINLALSVQIVPYVISMKRLSILMTVLYGGLILREGELHTRFPGAAMMAAGAAVLILF</sequence>
<dbReference type="InterPro" id="IPR037185">
    <property type="entry name" value="EmrE-like"/>
</dbReference>
<feature type="transmembrane region" description="Helical" evidence="1">
    <location>
        <begin position="213"/>
        <end position="234"/>
    </location>
</feature>
<keyword evidence="1" id="KW-0812">Transmembrane</keyword>
<organism evidence="3 4">
    <name type="scientific">Methanoculleus frigidifontis</name>
    <dbReference type="NCBI Taxonomy" id="2584085"/>
    <lineage>
        <taxon>Archaea</taxon>
        <taxon>Methanobacteriati</taxon>
        <taxon>Methanobacteriota</taxon>
        <taxon>Stenosarchaea group</taxon>
        <taxon>Methanomicrobia</taxon>
        <taxon>Methanomicrobiales</taxon>
        <taxon>Methanomicrobiaceae</taxon>
        <taxon>Methanoculleus</taxon>
    </lineage>
</organism>
<evidence type="ECO:0000256" key="1">
    <source>
        <dbReference type="SAM" id="Phobius"/>
    </source>
</evidence>
<keyword evidence="1" id="KW-0472">Membrane</keyword>